<evidence type="ECO:0000259" key="3">
    <source>
        <dbReference type="Pfam" id="PF19305"/>
    </source>
</evidence>
<dbReference type="SUPFAM" id="SSF103378">
    <property type="entry name" value="2-methylcitrate dehydratase PrpD"/>
    <property type="match status" value="1"/>
</dbReference>
<comment type="similarity">
    <text evidence="1">Belongs to the PrpD family.</text>
</comment>
<dbReference type="InterPro" id="IPR045336">
    <property type="entry name" value="MmgE_PrpD_N"/>
</dbReference>
<name>A0A6S6QRZ4_9HYPH</name>
<accession>A0A6S6QRZ4</accession>
<gene>
    <name evidence="4" type="ORF">IZ6_03850</name>
</gene>
<dbReference type="GO" id="GO:0016829">
    <property type="term" value="F:lyase activity"/>
    <property type="evidence" value="ECO:0007669"/>
    <property type="project" value="InterPro"/>
</dbReference>
<dbReference type="KEGG" id="tso:IZ6_03850"/>
<dbReference type="Gene3D" id="3.30.1330.120">
    <property type="entry name" value="2-methylcitrate dehydratase PrpD"/>
    <property type="match status" value="1"/>
</dbReference>
<proteinExistence type="inferred from homology"/>
<dbReference type="InterPro" id="IPR005656">
    <property type="entry name" value="MmgE_PrpD"/>
</dbReference>
<evidence type="ECO:0000313" key="4">
    <source>
        <dbReference type="EMBL" id="BCJ89650.1"/>
    </source>
</evidence>
<evidence type="ECO:0000259" key="2">
    <source>
        <dbReference type="Pfam" id="PF03972"/>
    </source>
</evidence>
<dbReference type="EMBL" id="AP023361">
    <property type="protein sequence ID" value="BCJ89650.1"/>
    <property type="molecule type" value="Genomic_DNA"/>
</dbReference>
<evidence type="ECO:0008006" key="6">
    <source>
        <dbReference type="Google" id="ProtNLM"/>
    </source>
</evidence>
<sequence>MGVVDTAVSEGTEALATYISGAAKASVPDDVIEKAKHHTLDTLAAAISGSHLRPGKLATGYVKAMGGTPECTVIGSTFLTNAVNASLANGIMAHADETDDSHLVGRFHPGCGIVPAALAAAEISGSNGLQLLKAVALGYDIGTRFNVSLGPRKLYAGGHSTHSIGPLFGGTAASATLMGFTPEQVRFHLSYSVQQASGAQCWARDDQHTEKAFDFGGMTARNALTGATMVAAGFTAVADSLSGDNNFFTAVSNDPRPEELWKELGTRYEIREATIKKWCVGSPIQGAIDAITLLMSQGLTADKVEKLILELPDDRANLVDDRSMPNINVQHLVALTLVDGGMNFESSHDHARMEDPKVKAIRQKTTLIANPELTTALPPRQVILRVETKSGEKLEHRTHAVKGTPANPMTRQEVVEKAIDLVEPTLGRVRSRQLADLVMGMEKVDRAGLALRPLLQP</sequence>
<dbReference type="PANTHER" id="PTHR16943">
    <property type="entry name" value="2-METHYLCITRATE DEHYDRATASE-RELATED"/>
    <property type="match status" value="1"/>
</dbReference>
<dbReference type="PANTHER" id="PTHR16943:SF8">
    <property type="entry name" value="2-METHYLCITRATE DEHYDRATASE"/>
    <property type="match status" value="1"/>
</dbReference>
<dbReference type="Pfam" id="PF19305">
    <property type="entry name" value="MmgE_PrpD_C"/>
    <property type="match status" value="1"/>
</dbReference>
<dbReference type="Proteomes" id="UP000515317">
    <property type="component" value="Chromosome"/>
</dbReference>
<feature type="domain" description="MmgE/PrpD C-terminal" evidence="3">
    <location>
        <begin position="281"/>
        <end position="437"/>
    </location>
</feature>
<dbReference type="Pfam" id="PF03972">
    <property type="entry name" value="MmgE_PrpD_N"/>
    <property type="match status" value="1"/>
</dbReference>
<dbReference type="Gene3D" id="1.10.4100.10">
    <property type="entry name" value="2-methylcitrate dehydratase PrpD"/>
    <property type="match status" value="1"/>
</dbReference>
<reference evidence="4 5" key="1">
    <citation type="submission" date="2020-08" db="EMBL/GenBank/DDBJ databases">
        <title>Genome sequence of Rhizobiales bacterium strain IZ6.</title>
        <authorList>
            <person name="Nakai R."/>
            <person name="Naganuma T."/>
        </authorList>
    </citation>
    <scope>NUCLEOTIDE SEQUENCE [LARGE SCALE GENOMIC DNA]</scope>
    <source>
        <strain evidence="4 5">IZ6</strain>
    </source>
</reference>
<organism evidence="4 5">
    <name type="scientific">Terrihabitans soli</name>
    <dbReference type="NCBI Taxonomy" id="708113"/>
    <lineage>
        <taxon>Bacteria</taxon>
        <taxon>Pseudomonadati</taxon>
        <taxon>Pseudomonadota</taxon>
        <taxon>Alphaproteobacteria</taxon>
        <taxon>Hyphomicrobiales</taxon>
        <taxon>Terrihabitans</taxon>
    </lineage>
</organism>
<dbReference type="InterPro" id="IPR036148">
    <property type="entry name" value="MmgE/PrpD_sf"/>
</dbReference>
<protein>
    <recommendedName>
        <fullName evidence="6">MmgE/PrpD family protein</fullName>
    </recommendedName>
</protein>
<feature type="domain" description="MmgE/PrpD N-terminal" evidence="2">
    <location>
        <begin position="13"/>
        <end position="258"/>
    </location>
</feature>
<keyword evidence="5" id="KW-1185">Reference proteome</keyword>
<evidence type="ECO:0000313" key="5">
    <source>
        <dbReference type="Proteomes" id="UP000515317"/>
    </source>
</evidence>
<dbReference type="AlphaFoldDB" id="A0A6S6QRZ4"/>
<dbReference type="InterPro" id="IPR045337">
    <property type="entry name" value="MmgE_PrpD_C"/>
</dbReference>
<dbReference type="InterPro" id="IPR042188">
    <property type="entry name" value="MmgE/PrpD_sf_2"/>
</dbReference>
<dbReference type="RefSeq" id="WP_222876347.1">
    <property type="nucleotide sequence ID" value="NZ_AP023361.1"/>
</dbReference>
<evidence type="ECO:0000256" key="1">
    <source>
        <dbReference type="ARBA" id="ARBA00006174"/>
    </source>
</evidence>
<dbReference type="InterPro" id="IPR042183">
    <property type="entry name" value="MmgE/PrpD_sf_1"/>
</dbReference>